<accession>A0A6C0M2E9</accession>
<organism evidence="1">
    <name type="scientific">viral metagenome</name>
    <dbReference type="NCBI Taxonomy" id="1070528"/>
    <lineage>
        <taxon>unclassified sequences</taxon>
        <taxon>metagenomes</taxon>
        <taxon>organismal metagenomes</taxon>
    </lineage>
</organism>
<dbReference type="EMBL" id="MN740631">
    <property type="protein sequence ID" value="QHU36800.1"/>
    <property type="molecule type" value="Genomic_DNA"/>
</dbReference>
<reference evidence="1" key="1">
    <citation type="journal article" date="2020" name="Nature">
        <title>Giant virus diversity and host interactions through global metagenomics.</title>
        <authorList>
            <person name="Schulz F."/>
            <person name="Roux S."/>
            <person name="Paez-Espino D."/>
            <person name="Jungbluth S."/>
            <person name="Walsh D.A."/>
            <person name="Denef V.J."/>
            <person name="McMahon K.D."/>
            <person name="Konstantinidis K.T."/>
            <person name="Eloe-Fadrosh E.A."/>
            <person name="Kyrpides N.C."/>
            <person name="Woyke T."/>
        </authorList>
    </citation>
    <scope>NUCLEOTIDE SEQUENCE</scope>
    <source>
        <strain evidence="1">GVMAG-S-1035124-57</strain>
    </source>
</reference>
<protein>
    <submittedName>
        <fullName evidence="1">Uncharacterized protein</fullName>
    </submittedName>
</protein>
<dbReference type="AlphaFoldDB" id="A0A6C0M2E9"/>
<evidence type="ECO:0000313" key="1">
    <source>
        <dbReference type="EMBL" id="QHU36800.1"/>
    </source>
</evidence>
<name>A0A6C0M2E9_9ZZZZ</name>
<proteinExistence type="predicted"/>
<sequence>MQCNVMQKNMRNIATNIGFKYFLNNNNKSNNYGIIMHL</sequence>